<accession>A0A5R9IIK4</accession>
<dbReference type="InterPro" id="IPR000719">
    <property type="entry name" value="Prot_kinase_dom"/>
</dbReference>
<dbReference type="InterPro" id="IPR001932">
    <property type="entry name" value="PPM-type_phosphatase-like_dom"/>
</dbReference>
<dbReference type="GO" id="GO:0005524">
    <property type="term" value="F:ATP binding"/>
    <property type="evidence" value="ECO:0007669"/>
    <property type="project" value="UniProtKB-KW"/>
</dbReference>
<keyword evidence="4" id="KW-0067">ATP-binding</keyword>
<keyword evidence="9" id="KW-1185">Reference proteome</keyword>
<reference evidence="8 9" key="1">
    <citation type="submission" date="2019-05" db="EMBL/GenBank/DDBJ databases">
        <title>Genome sequences of Thalassotalea litorea 1K03283.</title>
        <authorList>
            <person name="Zhang D."/>
        </authorList>
    </citation>
    <scope>NUCLEOTIDE SEQUENCE [LARGE SCALE GENOMIC DNA]</scope>
    <source>
        <strain evidence="8 9">MCCC 1K03283</strain>
    </source>
</reference>
<keyword evidence="5" id="KW-0472">Membrane</keyword>
<dbReference type="Proteomes" id="UP000307790">
    <property type="component" value="Unassembled WGS sequence"/>
</dbReference>
<gene>
    <name evidence="8" type="ORF">FE810_13150</name>
</gene>
<dbReference type="Pfam" id="PF13672">
    <property type="entry name" value="PP2C_2"/>
    <property type="match status" value="1"/>
</dbReference>
<dbReference type="CDD" id="cd14014">
    <property type="entry name" value="STKc_PknB_like"/>
    <property type="match status" value="1"/>
</dbReference>
<dbReference type="Gene3D" id="3.60.40.10">
    <property type="entry name" value="PPM-type phosphatase domain"/>
    <property type="match status" value="1"/>
</dbReference>
<keyword evidence="1" id="KW-0808">Transferase</keyword>
<dbReference type="PROSITE" id="PS50011">
    <property type="entry name" value="PROTEIN_KINASE_DOM"/>
    <property type="match status" value="1"/>
</dbReference>
<dbReference type="Pfam" id="PF00069">
    <property type="entry name" value="Pkinase"/>
    <property type="match status" value="1"/>
</dbReference>
<dbReference type="Gene3D" id="1.10.510.10">
    <property type="entry name" value="Transferase(Phosphotransferase) domain 1"/>
    <property type="match status" value="1"/>
</dbReference>
<evidence type="ECO:0000256" key="2">
    <source>
        <dbReference type="ARBA" id="ARBA00022741"/>
    </source>
</evidence>
<dbReference type="PANTHER" id="PTHR24348:SF22">
    <property type="entry name" value="NON-SPECIFIC SERINE_THREONINE PROTEIN KINASE"/>
    <property type="match status" value="1"/>
</dbReference>
<protein>
    <submittedName>
        <fullName evidence="8">Bifunctional protein-serine/threonine kinase/phosphatase</fullName>
    </submittedName>
</protein>
<proteinExistence type="predicted"/>
<keyword evidence="3 8" id="KW-0418">Kinase</keyword>
<dbReference type="SMART" id="SM00331">
    <property type="entry name" value="PP2C_SIG"/>
    <property type="match status" value="1"/>
</dbReference>
<evidence type="ECO:0000256" key="4">
    <source>
        <dbReference type="ARBA" id="ARBA00022840"/>
    </source>
</evidence>
<dbReference type="GO" id="GO:0005776">
    <property type="term" value="C:autophagosome"/>
    <property type="evidence" value="ECO:0007669"/>
    <property type="project" value="TreeGrafter"/>
</dbReference>
<sequence length="579" mass="64955">MSQSKPQSSVLEVAVGCSSRAGIKTINEDSASFSIPEQQSMVINKGICCALADGVSTAEAGKQASELAVSRFIDDYFLSPETWSVAHSGEKLLSAINLSLFKKSHEFASEEKGYLCTFVAMVFKSQTAHFFHVGDSRIYHFRNNKLKQLTRDHCAFVGEGKSYLTRALGMDNNIHVDYGKLAVEPGDRFLLSSDGLHDFVDEAQLIEALQSEDDEQTIATKLADLALDQQSDDNISCIVATVASIAHESLDDFNTKLTRLPFPPDLAPGMKLDGYLIEKELFASSRSQLYLVSDIESGEKLVMKTPSLNFQQDTSYIDRFIQEEWIGKRLSSDKIVRVIKQSRPRTCLYYVMEYVDGIGLDKWIEQNPFPAPKQAIAIIKQIAAGLEAFHEKETIHQDLKPGNILINEQQDVKIVDFGSTFVAGTAELYSPLVHEGALGTATYSDPQYLLGKNTGIQGDLYALATITYEVFTSKLPYGEGVEECQTAFDYDRLRYVSATYHNPIIPIWFDRALEKGVQIQPEKRYLTLDQFLSDLTNPNPLFLHDVIETKEEQSRVFFWMILSGFWVAMLILVFFLFKS</sequence>
<dbReference type="RefSeq" id="WP_138320531.1">
    <property type="nucleotide sequence ID" value="NZ_VCBC01000013.1"/>
</dbReference>
<keyword evidence="5" id="KW-1133">Transmembrane helix</keyword>
<evidence type="ECO:0000256" key="3">
    <source>
        <dbReference type="ARBA" id="ARBA00022777"/>
    </source>
</evidence>
<dbReference type="SMART" id="SM00220">
    <property type="entry name" value="S_TKc"/>
    <property type="match status" value="1"/>
</dbReference>
<dbReference type="GO" id="GO:0042594">
    <property type="term" value="P:response to starvation"/>
    <property type="evidence" value="ECO:0007669"/>
    <property type="project" value="TreeGrafter"/>
</dbReference>
<dbReference type="InterPro" id="IPR011009">
    <property type="entry name" value="Kinase-like_dom_sf"/>
</dbReference>
<dbReference type="CDD" id="cd00143">
    <property type="entry name" value="PP2Cc"/>
    <property type="match status" value="1"/>
</dbReference>
<dbReference type="SMART" id="SM00332">
    <property type="entry name" value="PP2Cc"/>
    <property type="match status" value="1"/>
</dbReference>
<dbReference type="EMBL" id="VCBC01000013">
    <property type="protein sequence ID" value="TLU61998.1"/>
    <property type="molecule type" value="Genomic_DNA"/>
</dbReference>
<dbReference type="InterPro" id="IPR045269">
    <property type="entry name" value="Atg1-like"/>
</dbReference>
<dbReference type="OrthoDB" id="9801841at2"/>
<evidence type="ECO:0000313" key="8">
    <source>
        <dbReference type="EMBL" id="TLU61998.1"/>
    </source>
</evidence>
<keyword evidence="2" id="KW-0547">Nucleotide-binding</keyword>
<dbReference type="SUPFAM" id="SSF81606">
    <property type="entry name" value="PP2C-like"/>
    <property type="match status" value="1"/>
</dbReference>
<feature type="transmembrane region" description="Helical" evidence="5">
    <location>
        <begin position="556"/>
        <end position="577"/>
    </location>
</feature>
<evidence type="ECO:0000313" key="9">
    <source>
        <dbReference type="Proteomes" id="UP000307790"/>
    </source>
</evidence>
<evidence type="ECO:0000259" key="6">
    <source>
        <dbReference type="PROSITE" id="PS50011"/>
    </source>
</evidence>
<evidence type="ECO:0000256" key="1">
    <source>
        <dbReference type="ARBA" id="ARBA00022679"/>
    </source>
</evidence>
<comment type="caution">
    <text evidence="8">The sequence shown here is derived from an EMBL/GenBank/DDBJ whole genome shotgun (WGS) entry which is preliminary data.</text>
</comment>
<dbReference type="GO" id="GO:0034045">
    <property type="term" value="C:phagophore assembly site membrane"/>
    <property type="evidence" value="ECO:0007669"/>
    <property type="project" value="TreeGrafter"/>
</dbReference>
<evidence type="ECO:0000259" key="7">
    <source>
        <dbReference type="PROSITE" id="PS51746"/>
    </source>
</evidence>
<name>A0A5R9IIK4_9GAMM</name>
<keyword evidence="5" id="KW-0812">Transmembrane</keyword>
<organism evidence="8 9">
    <name type="scientific">Thalassotalea litorea</name>
    <dbReference type="NCBI Taxonomy" id="2020715"/>
    <lineage>
        <taxon>Bacteria</taxon>
        <taxon>Pseudomonadati</taxon>
        <taxon>Pseudomonadota</taxon>
        <taxon>Gammaproteobacteria</taxon>
        <taxon>Alteromonadales</taxon>
        <taxon>Colwelliaceae</taxon>
        <taxon>Thalassotalea</taxon>
    </lineage>
</organism>
<feature type="domain" description="PPM-type phosphatase" evidence="7">
    <location>
        <begin position="32"/>
        <end position="242"/>
    </location>
</feature>
<dbReference type="GO" id="GO:0004674">
    <property type="term" value="F:protein serine/threonine kinase activity"/>
    <property type="evidence" value="ECO:0007669"/>
    <property type="project" value="InterPro"/>
</dbReference>
<evidence type="ECO:0000256" key="5">
    <source>
        <dbReference type="SAM" id="Phobius"/>
    </source>
</evidence>
<dbReference type="AlphaFoldDB" id="A0A5R9IIK4"/>
<dbReference type="PANTHER" id="PTHR24348">
    <property type="entry name" value="SERINE/THREONINE-PROTEIN KINASE UNC-51-RELATED"/>
    <property type="match status" value="1"/>
</dbReference>
<dbReference type="InterPro" id="IPR036457">
    <property type="entry name" value="PPM-type-like_dom_sf"/>
</dbReference>
<dbReference type="SUPFAM" id="SSF56112">
    <property type="entry name" value="Protein kinase-like (PK-like)"/>
    <property type="match status" value="1"/>
</dbReference>
<dbReference type="PROSITE" id="PS51746">
    <property type="entry name" value="PPM_2"/>
    <property type="match status" value="1"/>
</dbReference>
<dbReference type="GO" id="GO:0005829">
    <property type="term" value="C:cytosol"/>
    <property type="evidence" value="ECO:0007669"/>
    <property type="project" value="TreeGrafter"/>
</dbReference>
<feature type="domain" description="Protein kinase" evidence="6">
    <location>
        <begin position="275"/>
        <end position="542"/>
    </location>
</feature>